<evidence type="ECO:0000313" key="2">
    <source>
        <dbReference type="EMBL" id="KAG0578641.1"/>
    </source>
</evidence>
<dbReference type="AlphaFoldDB" id="A0A8T0I7H4"/>
<dbReference type="EMBL" id="CM026424">
    <property type="protein sequence ID" value="KAG0578641.1"/>
    <property type="molecule type" value="Genomic_DNA"/>
</dbReference>
<protein>
    <submittedName>
        <fullName evidence="2">Uncharacterized protein</fullName>
    </submittedName>
</protein>
<keyword evidence="3" id="KW-1185">Reference proteome</keyword>
<reference evidence="2" key="1">
    <citation type="submission" date="2020-06" db="EMBL/GenBank/DDBJ databases">
        <title>WGS assembly of Ceratodon purpureus strain R40.</title>
        <authorList>
            <person name="Carey S.B."/>
            <person name="Jenkins J."/>
            <person name="Shu S."/>
            <person name="Lovell J.T."/>
            <person name="Sreedasyam A."/>
            <person name="Maumus F."/>
            <person name="Tiley G.P."/>
            <person name="Fernandez-Pozo N."/>
            <person name="Barry K."/>
            <person name="Chen C."/>
            <person name="Wang M."/>
            <person name="Lipzen A."/>
            <person name="Daum C."/>
            <person name="Saski C.A."/>
            <person name="Payton A.C."/>
            <person name="Mcbreen J.C."/>
            <person name="Conrad R.E."/>
            <person name="Kollar L.M."/>
            <person name="Olsson S."/>
            <person name="Huttunen S."/>
            <person name="Landis J.B."/>
            <person name="Wickett N.J."/>
            <person name="Johnson M.G."/>
            <person name="Rensing S.A."/>
            <person name="Grimwood J."/>
            <person name="Schmutz J."/>
            <person name="Mcdaniel S.F."/>
        </authorList>
    </citation>
    <scope>NUCLEOTIDE SEQUENCE</scope>
    <source>
        <strain evidence="2">R40</strain>
    </source>
</reference>
<proteinExistence type="predicted"/>
<feature type="compositionally biased region" description="Acidic residues" evidence="1">
    <location>
        <begin position="215"/>
        <end position="224"/>
    </location>
</feature>
<feature type="compositionally biased region" description="Basic and acidic residues" evidence="1">
    <location>
        <begin position="225"/>
        <end position="253"/>
    </location>
</feature>
<gene>
    <name evidence="2" type="ORF">KC19_4G038600</name>
</gene>
<sequence length="278" mass="31856">MFSIFQKILDRKMFEYFPNGFLGEIYGRARARLPFRIRRYDREEDCTLEALYVDERDHEWEGTVASQMGFGEFIANINSPLPSMLVHTKHATYDVEQRDGTIVERFKCHLTEDQGFVWTGLPAKSLIQWEPQTTIIKDGNMLFLRGYGPNDNSESPVFKSVYAILRDGLVVCFFIDEAGTMNMQITSLASQTIEINSKGIVLMFSSQLHAKPDPEENEAEEGKDEAEKGAPKPEPKPPEKETLNEGENTKHELTTSNIQTIRNILLQEKDFVPARKRE</sequence>
<comment type="caution">
    <text evidence="2">The sequence shown here is derived from an EMBL/GenBank/DDBJ whole genome shotgun (WGS) entry which is preliminary data.</text>
</comment>
<feature type="region of interest" description="Disordered" evidence="1">
    <location>
        <begin position="210"/>
        <end position="259"/>
    </location>
</feature>
<organism evidence="2 3">
    <name type="scientific">Ceratodon purpureus</name>
    <name type="common">Fire moss</name>
    <name type="synonym">Dicranum purpureum</name>
    <dbReference type="NCBI Taxonomy" id="3225"/>
    <lineage>
        <taxon>Eukaryota</taxon>
        <taxon>Viridiplantae</taxon>
        <taxon>Streptophyta</taxon>
        <taxon>Embryophyta</taxon>
        <taxon>Bryophyta</taxon>
        <taxon>Bryophytina</taxon>
        <taxon>Bryopsida</taxon>
        <taxon>Dicranidae</taxon>
        <taxon>Pseudoditrichales</taxon>
        <taxon>Ditrichaceae</taxon>
        <taxon>Ceratodon</taxon>
    </lineage>
</organism>
<evidence type="ECO:0000256" key="1">
    <source>
        <dbReference type="SAM" id="MobiDB-lite"/>
    </source>
</evidence>
<name>A0A8T0I7H4_CERPU</name>
<dbReference type="PANTHER" id="PTHR21963">
    <property type="entry name" value="PF6"/>
    <property type="match status" value="1"/>
</dbReference>
<dbReference type="GO" id="GO:1990716">
    <property type="term" value="C:axonemal central apparatus"/>
    <property type="evidence" value="ECO:0007669"/>
    <property type="project" value="TreeGrafter"/>
</dbReference>
<dbReference type="Proteomes" id="UP000822688">
    <property type="component" value="Chromosome 4"/>
</dbReference>
<dbReference type="InterPro" id="IPR026173">
    <property type="entry name" value="SPAG17"/>
</dbReference>
<accession>A0A8T0I7H4</accession>
<dbReference type="PANTHER" id="PTHR21963:SF1">
    <property type="entry name" value="SPERM-ASSOCIATED ANTIGEN 17"/>
    <property type="match status" value="1"/>
</dbReference>
<dbReference type="GO" id="GO:1904158">
    <property type="term" value="P:axonemal central apparatus assembly"/>
    <property type="evidence" value="ECO:0007669"/>
    <property type="project" value="TreeGrafter"/>
</dbReference>
<evidence type="ECO:0000313" key="3">
    <source>
        <dbReference type="Proteomes" id="UP000822688"/>
    </source>
</evidence>